<evidence type="ECO:0008006" key="4">
    <source>
        <dbReference type="Google" id="ProtNLM"/>
    </source>
</evidence>
<keyword evidence="1" id="KW-0812">Transmembrane</keyword>
<gene>
    <name evidence="2" type="ORF">DQK91_02825</name>
</gene>
<dbReference type="AlphaFoldDB" id="A0A6P1ZMF1"/>
<evidence type="ECO:0000313" key="3">
    <source>
        <dbReference type="Proteomes" id="UP000434052"/>
    </source>
</evidence>
<reference evidence="2 3" key="1">
    <citation type="submission" date="2018-06" db="EMBL/GenBank/DDBJ databases">
        <title>Complete genome of Desulfovibrio marinus P48SEP.</title>
        <authorList>
            <person name="Crispim J.S."/>
            <person name="Vidigal P.M.P."/>
            <person name="Silva L.C.F."/>
            <person name="Araujo L.C."/>
            <person name="Laguardia C.N."/>
            <person name="Dias R.S."/>
            <person name="Sousa M.P."/>
            <person name="Paula S.O."/>
            <person name="Silva C."/>
        </authorList>
    </citation>
    <scope>NUCLEOTIDE SEQUENCE [LARGE SCALE GENOMIC DNA]</scope>
    <source>
        <strain evidence="2 3">P48SEP</strain>
    </source>
</reference>
<protein>
    <recommendedName>
        <fullName evidence="4">Holin</fullName>
    </recommendedName>
</protein>
<evidence type="ECO:0000256" key="1">
    <source>
        <dbReference type="SAM" id="Phobius"/>
    </source>
</evidence>
<evidence type="ECO:0000313" key="2">
    <source>
        <dbReference type="EMBL" id="TVM35615.1"/>
    </source>
</evidence>
<feature type="transmembrane region" description="Helical" evidence="1">
    <location>
        <begin position="44"/>
        <end position="63"/>
    </location>
</feature>
<feature type="transmembrane region" description="Helical" evidence="1">
    <location>
        <begin position="12"/>
        <end position="32"/>
    </location>
</feature>
<comment type="caution">
    <text evidence="2">The sequence shown here is derived from an EMBL/GenBank/DDBJ whole genome shotgun (WGS) entry which is preliminary data.</text>
</comment>
<dbReference type="Proteomes" id="UP000434052">
    <property type="component" value="Unassembled WGS sequence"/>
</dbReference>
<accession>A0A6P1ZMF1</accession>
<dbReference type="RefSeq" id="WP_144233944.1">
    <property type="nucleotide sequence ID" value="NZ_QMIF01000002.1"/>
</dbReference>
<dbReference type="EMBL" id="QMIF01000002">
    <property type="protein sequence ID" value="TVM35615.1"/>
    <property type="molecule type" value="Genomic_DNA"/>
</dbReference>
<proteinExistence type="predicted"/>
<keyword evidence="1" id="KW-1133">Transmembrane helix</keyword>
<keyword evidence="1" id="KW-0472">Membrane</keyword>
<organism evidence="2 3">
    <name type="scientific">Oceanidesulfovibrio marinus</name>
    <dbReference type="NCBI Taxonomy" id="370038"/>
    <lineage>
        <taxon>Bacteria</taxon>
        <taxon>Pseudomonadati</taxon>
        <taxon>Thermodesulfobacteriota</taxon>
        <taxon>Desulfovibrionia</taxon>
        <taxon>Desulfovibrionales</taxon>
        <taxon>Desulfovibrionaceae</taxon>
        <taxon>Oceanidesulfovibrio</taxon>
    </lineage>
</organism>
<sequence length="69" mass="7257">MDESKKWWASKTVWAGVVTIIASILGLLGFDFGADLQAQVVDKLPAIVTGVAGLVTIAGRIVATKKTTK</sequence>
<name>A0A6P1ZMF1_9BACT</name>